<evidence type="ECO:0000256" key="11">
    <source>
        <dbReference type="ARBA" id="ARBA00023136"/>
    </source>
</evidence>
<evidence type="ECO:0000256" key="13">
    <source>
        <dbReference type="SAM" id="Phobius"/>
    </source>
</evidence>
<name>A0A0K8NXG0_PISS1</name>
<reference evidence="16" key="1">
    <citation type="submission" date="2015-07" db="EMBL/GenBank/DDBJ databases">
        <title>Discovery of a poly(ethylene terephthalate assimilation.</title>
        <authorList>
            <person name="Yoshida S."/>
            <person name="Hiraga K."/>
            <person name="Takehana T."/>
            <person name="Taniguchi I."/>
            <person name="Yamaji H."/>
            <person name="Maeda Y."/>
            <person name="Toyohara K."/>
            <person name="Miyamoto K."/>
            <person name="Kimura Y."/>
            <person name="Oda K."/>
        </authorList>
    </citation>
    <scope>NUCLEOTIDE SEQUENCE [LARGE SCALE GENOMIC DNA]</scope>
    <source>
        <strain evidence="16">NBRC 110686 / TISTR 2288 / 201-F6</strain>
    </source>
</reference>
<dbReference type="NCBIfam" id="NF003962">
    <property type="entry name" value="PRK05454.2-5"/>
    <property type="match status" value="1"/>
</dbReference>
<evidence type="ECO:0000259" key="14">
    <source>
        <dbReference type="Pfam" id="PF13632"/>
    </source>
</evidence>
<organism evidence="15 16">
    <name type="scientific">Piscinibacter sakaiensis</name>
    <name type="common">Ideonella sakaiensis</name>
    <dbReference type="NCBI Taxonomy" id="1547922"/>
    <lineage>
        <taxon>Bacteria</taxon>
        <taxon>Pseudomonadati</taxon>
        <taxon>Pseudomonadota</taxon>
        <taxon>Betaproteobacteria</taxon>
        <taxon>Burkholderiales</taxon>
        <taxon>Sphaerotilaceae</taxon>
        <taxon>Piscinibacter</taxon>
    </lineage>
</organism>
<evidence type="ECO:0000256" key="3">
    <source>
        <dbReference type="ARBA" id="ARBA00009337"/>
    </source>
</evidence>
<evidence type="ECO:0000256" key="8">
    <source>
        <dbReference type="ARBA" id="ARBA00022679"/>
    </source>
</evidence>
<reference evidence="15 16" key="2">
    <citation type="journal article" date="2016" name="Science">
        <title>A bacterium that degrades and assimilates poly(ethylene terephthalate).</title>
        <authorList>
            <person name="Yoshida S."/>
            <person name="Hiraga K."/>
            <person name="Takehana T."/>
            <person name="Taniguchi I."/>
            <person name="Yamaji H."/>
            <person name="Maeda Y."/>
            <person name="Toyohara K."/>
            <person name="Miyamoto K."/>
            <person name="Kimura Y."/>
            <person name="Oda K."/>
        </authorList>
    </citation>
    <scope>NUCLEOTIDE SEQUENCE [LARGE SCALE GENOMIC DNA]</scope>
    <source>
        <strain evidence="16">NBRC 110686 / TISTR 2288 / 201-F6</strain>
    </source>
</reference>
<dbReference type="NCBIfam" id="NF003960">
    <property type="entry name" value="PRK05454.2-3"/>
    <property type="match status" value="1"/>
</dbReference>
<evidence type="ECO:0000256" key="10">
    <source>
        <dbReference type="ARBA" id="ARBA00022989"/>
    </source>
</evidence>
<comment type="subcellular location">
    <subcellularLocation>
        <location evidence="1">Cell inner membrane</location>
        <topology evidence="1">Multi-pass membrane protein</topology>
    </subcellularLocation>
</comment>
<protein>
    <recommendedName>
        <fullName evidence="4">Glucans biosynthesis glucosyltransferase H</fullName>
    </recommendedName>
</protein>
<dbReference type="Gene3D" id="3.90.550.10">
    <property type="entry name" value="Spore Coat Polysaccharide Biosynthesis Protein SpsA, Chain A"/>
    <property type="match status" value="1"/>
</dbReference>
<evidence type="ECO:0000256" key="1">
    <source>
        <dbReference type="ARBA" id="ARBA00004429"/>
    </source>
</evidence>
<feature type="transmembrane region" description="Helical" evidence="13">
    <location>
        <begin position="434"/>
        <end position="455"/>
    </location>
</feature>
<evidence type="ECO:0000256" key="6">
    <source>
        <dbReference type="ARBA" id="ARBA00022519"/>
    </source>
</evidence>
<evidence type="ECO:0000313" key="16">
    <source>
        <dbReference type="Proteomes" id="UP000037660"/>
    </source>
</evidence>
<keyword evidence="10 13" id="KW-1133">Transmembrane helix</keyword>
<evidence type="ECO:0000256" key="4">
    <source>
        <dbReference type="ARBA" id="ARBA00020585"/>
    </source>
</evidence>
<feature type="domain" description="Glycosyltransferase 2-like" evidence="14">
    <location>
        <begin position="259"/>
        <end position="462"/>
    </location>
</feature>
<dbReference type="InterPro" id="IPR029044">
    <property type="entry name" value="Nucleotide-diphossugar_trans"/>
</dbReference>
<keyword evidence="8 15" id="KW-0808">Transferase</keyword>
<dbReference type="RefSeq" id="WP_082368044.1">
    <property type="nucleotide sequence ID" value="NZ_BBYR01000013.1"/>
</dbReference>
<feature type="transmembrane region" description="Helical" evidence="13">
    <location>
        <begin position="73"/>
        <end position="93"/>
    </location>
</feature>
<feature type="compositionally biased region" description="Low complexity" evidence="12">
    <location>
        <begin position="11"/>
        <end position="24"/>
    </location>
</feature>
<gene>
    <name evidence="15" type="ORF">ISF6_0652</name>
</gene>
<sequence>MDPRDPGALSAPAPTAAHRPARHAAAGMAPPLLRGSMPARPWAGFLRGLRAARPAAPDTPRAPWQAAATRRRAALLLAVLAAASVAAALQLHAQPVRELPLLRLGQVALFTLLFAWISAGFFTAVMGFVVQWRGDRHGLSARAVAQQPLGPGARTAVIMPICNEHVPTVFAGLRATAESLADTGAAHLFEFYVLSDTPDPALRAAEERAWAALRDELAALPGGRAPALHYRWRARRTRRKAGNVADFCRRWGRRHRYMVVLDADSVMTGEALCSLVRLMEAHPRAGIVQTAPVSCGVDTLHARAQQFSGRVLGRLFAAGMQYWQLGESHYWGHNAILRVEPFMRHCGLAPIPGRGGLAGDILSHDFVEAALMRRAGWEVWLVGDLEGSYEQQPPNLVEELLRDRRWCQGNLQNARLITEPGLSGVHRAMLATGAMAYLSAPLWLGFVLLGGVLWLSGSYTMFPATVGWPVELLGLWGLTLAMLVLPRLLGVATVCLRGEQRRFGGSAALAAGAAAEGLLSMLQAPLRMLAHTLFVAVALTGLRLDWKSPPREAQAIGWREAWRRGGRVSVGVAAAMALAAAVDPAALLWTLPVGGPLLLAVPLLVWTSRRGAGRRLRQARLLLIPEERAAPAVLRRAWALAGTGNALTPSTAGPIAAL</sequence>
<evidence type="ECO:0000256" key="9">
    <source>
        <dbReference type="ARBA" id="ARBA00022692"/>
    </source>
</evidence>
<keyword evidence="11 13" id="KW-0472">Membrane</keyword>
<feature type="transmembrane region" description="Helical" evidence="13">
    <location>
        <begin position="105"/>
        <end position="130"/>
    </location>
</feature>
<dbReference type="SUPFAM" id="SSF53448">
    <property type="entry name" value="Nucleotide-diphospho-sugar transferases"/>
    <property type="match status" value="1"/>
</dbReference>
<dbReference type="InterPro" id="IPR050321">
    <property type="entry name" value="Glycosyltr_2/OpgH_subfam"/>
</dbReference>
<keyword evidence="7 15" id="KW-0328">Glycosyltransferase</keyword>
<dbReference type="GO" id="GO:0016758">
    <property type="term" value="F:hexosyltransferase activity"/>
    <property type="evidence" value="ECO:0007669"/>
    <property type="project" value="TreeGrafter"/>
</dbReference>
<evidence type="ECO:0000256" key="7">
    <source>
        <dbReference type="ARBA" id="ARBA00022676"/>
    </source>
</evidence>
<dbReference type="NCBIfam" id="NF003958">
    <property type="entry name" value="PRK05454.2-1"/>
    <property type="match status" value="1"/>
</dbReference>
<keyword evidence="9 13" id="KW-0812">Transmembrane</keyword>
<dbReference type="PANTHER" id="PTHR43867:SF5">
    <property type="entry name" value="GLUCANS BIOSYNTHESIS GLUCOSYLTRANSFERASE H"/>
    <property type="match status" value="1"/>
</dbReference>
<dbReference type="OrthoDB" id="9775281at2"/>
<evidence type="ECO:0000313" key="15">
    <source>
        <dbReference type="EMBL" id="GAP35087.1"/>
    </source>
</evidence>
<feature type="transmembrane region" description="Helical" evidence="13">
    <location>
        <begin position="475"/>
        <end position="496"/>
    </location>
</feature>
<evidence type="ECO:0000256" key="2">
    <source>
        <dbReference type="ARBA" id="ARBA00005001"/>
    </source>
</evidence>
<feature type="transmembrane region" description="Helical" evidence="13">
    <location>
        <begin position="588"/>
        <end position="607"/>
    </location>
</feature>
<dbReference type="InterPro" id="IPR001173">
    <property type="entry name" value="Glyco_trans_2-like"/>
</dbReference>
<dbReference type="AlphaFoldDB" id="A0A0K8NXG0"/>
<comment type="caution">
    <text evidence="15">The sequence shown here is derived from an EMBL/GenBank/DDBJ whole genome shotgun (WGS) entry which is preliminary data.</text>
</comment>
<dbReference type="Proteomes" id="UP000037660">
    <property type="component" value="Unassembled WGS sequence"/>
</dbReference>
<accession>A0A0K8NXG0</accession>
<keyword evidence="6" id="KW-0997">Cell inner membrane</keyword>
<dbReference type="Pfam" id="PF13632">
    <property type="entry name" value="Glyco_trans_2_3"/>
    <property type="match status" value="1"/>
</dbReference>
<keyword evidence="5" id="KW-1003">Cell membrane</keyword>
<dbReference type="GO" id="GO:0005886">
    <property type="term" value="C:plasma membrane"/>
    <property type="evidence" value="ECO:0007669"/>
    <property type="project" value="UniProtKB-SubCell"/>
</dbReference>
<proteinExistence type="inferred from homology"/>
<evidence type="ECO:0000256" key="5">
    <source>
        <dbReference type="ARBA" id="ARBA00022475"/>
    </source>
</evidence>
<evidence type="ECO:0000256" key="12">
    <source>
        <dbReference type="SAM" id="MobiDB-lite"/>
    </source>
</evidence>
<feature type="region of interest" description="Disordered" evidence="12">
    <location>
        <begin position="1"/>
        <end position="24"/>
    </location>
</feature>
<dbReference type="EMBL" id="BBYR01000013">
    <property type="protein sequence ID" value="GAP35087.1"/>
    <property type="molecule type" value="Genomic_DNA"/>
</dbReference>
<dbReference type="PANTHER" id="PTHR43867">
    <property type="entry name" value="CELLULOSE SYNTHASE CATALYTIC SUBUNIT A [UDP-FORMING]"/>
    <property type="match status" value="1"/>
</dbReference>
<comment type="similarity">
    <text evidence="3">Belongs to the glycosyltransferase 2 family. OpgH subfamily.</text>
</comment>
<keyword evidence="16" id="KW-1185">Reference proteome</keyword>
<feature type="transmembrane region" description="Helical" evidence="13">
    <location>
        <begin position="503"/>
        <end position="522"/>
    </location>
</feature>
<dbReference type="STRING" id="1547922.ISF6_0652"/>
<comment type="pathway">
    <text evidence="2">Glycan metabolism; osmoregulated periplasmic glucan (OPG) biosynthesis.</text>
</comment>